<feature type="binding site" evidence="8">
    <location>
        <position position="248"/>
    </location>
    <ligand>
        <name>ATP</name>
        <dbReference type="ChEBI" id="CHEBI:30616"/>
    </ligand>
</feature>
<dbReference type="Pfam" id="PF00749">
    <property type="entry name" value="tRNA-synt_1c"/>
    <property type="match status" value="1"/>
</dbReference>
<reference evidence="11" key="1">
    <citation type="submission" date="2021-01" db="EMBL/GenBank/DDBJ databases">
        <title>Whole genome shotgun sequence of Catellatospora methionotrophica NBRC 14553.</title>
        <authorList>
            <person name="Komaki H."/>
            <person name="Tamura T."/>
        </authorList>
    </citation>
    <scope>NUCLEOTIDE SEQUENCE</scope>
    <source>
        <strain evidence="11">NBRC 14553</strain>
    </source>
</reference>
<feature type="domain" description="Aminoacyl-tRNA synthetase class I anticodon-binding" evidence="10">
    <location>
        <begin position="328"/>
        <end position="486"/>
    </location>
</feature>
<dbReference type="AlphaFoldDB" id="A0A8J3PFF0"/>
<evidence type="ECO:0000313" key="12">
    <source>
        <dbReference type="Proteomes" id="UP000660339"/>
    </source>
</evidence>
<comment type="catalytic activity">
    <reaction evidence="8">
        <text>tRNA(Glu) + L-glutamate + ATP = L-glutamyl-tRNA(Glu) + AMP + diphosphate</text>
        <dbReference type="Rhea" id="RHEA:23540"/>
        <dbReference type="Rhea" id="RHEA-COMP:9663"/>
        <dbReference type="Rhea" id="RHEA-COMP:9680"/>
        <dbReference type="ChEBI" id="CHEBI:29985"/>
        <dbReference type="ChEBI" id="CHEBI:30616"/>
        <dbReference type="ChEBI" id="CHEBI:33019"/>
        <dbReference type="ChEBI" id="CHEBI:78442"/>
        <dbReference type="ChEBI" id="CHEBI:78520"/>
        <dbReference type="ChEBI" id="CHEBI:456215"/>
        <dbReference type="EC" id="6.1.1.17"/>
    </reaction>
</comment>
<dbReference type="GO" id="GO:0008270">
    <property type="term" value="F:zinc ion binding"/>
    <property type="evidence" value="ECO:0007669"/>
    <property type="project" value="UniProtKB-UniRule"/>
</dbReference>
<dbReference type="InterPro" id="IPR020752">
    <property type="entry name" value="Glu-tRNA-synth_I_codon-bd_sub1"/>
</dbReference>
<dbReference type="EMBL" id="BONJ01000005">
    <property type="protein sequence ID" value="GIG13166.1"/>
    <property type="molecule type" value="Genomic_DNA"/>
</dbReference>
<feature type="binding site" evidence="8">
    <location>
        <position position="135"/>
    </location>
    <ligand>
        <name>Zn(2+)</name>
        <dbReference type="ChEBI" id="CHEBI:29105"/>
    </ligand>
</feature>
<keyword evidence="4 8" id="KW-0547">Nucleotide-binding</keyword>
<dbReference type="EC" id="6.1.1.17" evidence="8"/>
<evidence type="ECO:0000256" key="5">
    <source>
        <dbReference type="ARBA" id="ARBA00022840"/>
    </source>
</evidence>
<comment type="similarity">
    <text evidence="1 8">Belongs to the class-I aminoacyl-tRNA synthetase family. Glutamate--tRNA ligase type 1 subfamily.</text>
</comment>
<dbReference type="InterPro" id="IPR008925">
    <property type="entry name" value="aa_tRNA-synth_I_cd-bd_sf"/>
</dbReference>
<dbReference type="GO" id="GO:0006424">
    <property type="term" value="P:glutamyl-tRNA aminoacylation"/>
    <property type="evidence" value="ECO:0007669"/>
    <property type="project" value="UniProtKB-UniRule"/>
</dbReference>
<keyword evidence="6 8" id="KW-0648">Protein biosynthesis</keyword>
<dbReference type="InterPro" id="IPR020751">
    <property type="entry name" value="aa-tRNA-synth_I_codon-bd_sub2"/>
</dbReference>
<evidence type="ECO:0000256" key="3">
    <source>
        <dbReference type="ARBA" id="ARBA00022598"/>
    </source>
</evidence>
<feature type="short sequence motif" description="'KMSKS' region" evidence="8">
    <location>
        <begin position="245"/>
        <end position="249"/>
    </location>
</feature>
<evidence type="ECO:0000256" key="7">
    <source>
        <dbReference type="ARBA" id="ARBA00023146"/>
    </source>
</evidence>
<keyword evidence="12" id="KW-1185">Reference proteome</keyword>
<dbReference type="GO" id="GO:0005524">
    <property type="term" value="F:ATP binding"/>
    <property type="evidence" value="ECO:0007669"/>
    <property type="project" value="UniProtKB-UniRule"/>
</dbReference>
<dbReference type="SUPFAM" id="SSF52374">
    <property type="entry name" value="Nucleotidylyl transferase"/>
    <property type="match status" value="1"/>
</dbReference>
<dbReference type="HAMAP" id="MF_00022">
    <property type="entry name" value="Glu_tRNA_synth_type1"/>
    <property type="match status" value="1"/>
</dbReference>
<dbReference type="Gene3D" id="3.40.50.620">
    <property type="entry name" value="HUPs"/>
    <property type="match status" value="1"/>
</dbReference>
<organism evidence="11 12">
    <name type="scientific">Catellatospora methionotrophica</name>
    <dbReference type="NCBI Taxonomy" id="121620"/>
    <lineage>
        <taxon>Bacteria</taxon>
        <taxon>Bacillati</taxon>
        <taxon>Actinomycetota</taxon>
        <taxon>Actinomycetes</taxon>
        <taxon>Micromonosporales</taxon>
        <taxon>Micromonosporaceae</taxon>
        <taxon>Catellatospora</taxon>
    </lineage>
</organism>
<dbReference type="PANTHER" id="PTHR43311:SF2">
    <property type="entry name" value="GLUTAMATE--TRNA LIGASE, MITOCHONDRIAL-RELATED"/>
    <property type="match status" value="1"/>
</dbReference>
<keyword evidence="8" id="KW-0479">Metal-binding</keyword>
<dbReference type="InterPro" id="IPR020058">
    <property type="entry name" value="Glu/Gln-tRNA-synth_Ib_cat-dom"/>
</dbReference>
<dbReference type="GO" id="GO:0004818">
    <property type="term" value="F:glutamate-tRNA ligase activity"/>
    <property type="evidence" value="ECO:0007669"/>
    <property type="project" value="UniProtKB-UniRule"/>
</dbReference>
<comment type="subunit">
    <text evidence="8">Monomer.</text>
</comment>
<evidence type="ECO:0000256" key="4">
    <source>
        <dbReference type="ARBA" id="ARBA00022741"/>
    </source>
</evidence>
<dbReference type="PANTHER" id="PTHR43311">
    <property type="entry name" value="GLUTAMATE--TRNA LIGASE"/>
    <property type="match status" value="1"/>
</dbReference>
<accession>A0A8J3PFF0</accession>
<comment type="subcellular location">
    <subcellularLocation>
        <location evidence="8">Cytoplasm</location>
    </subcellularLocation>
</comment>
<evidence type="ECO:0000313" key="11">
    <source>
        <dbReference type="EMBL" id="GIG13166.1"/>
    </source>
</evidence>
<dbReference type="SUPFAM" id="SSF48163">
    <property type="entry name" value="An anticodon-binding domain of class I aminoacyl-tRNA synthetases"/>
    <property type="match status" value="1"/>
</dbReference>
<dbReference type="InterPro" id="IPR001412">
    <property type="entry name" value="aa-tRNA-synth_I_CS"/>
</dbReference>
<evidence type="ECO:0000256" key="1">
    <source>
        <dbReference type="ARBA" id="ARBA00007894"/>
    </source>
</evidence>
<evidence type="ECO:0000256" key="6">
    <source>
        <dbReference type="ARBA" id="ARBA00022917"/>
    </source>
</evidence>
<dbReference type="InterPro" id="IPR033910">
    <property type="entry name" value="GluRS_core"/>
</dbReference>
<feature type="binding site" evidence="8">
    <location>
        <position position="137"/>
    </location>
    <ligand>
        <name>Zn(2+)</name>
        <dbReference type="ChEBI" id="CHEBI:29105"/>
    </ligand>
</feature>
<dbReference type="PROSITE" id="PS00178">
    <property type="entry name" value="AA_TRNA_LIGASE_I"/>
    <property type="match status" value="1"/>
</dbReference>
<sequence>MAEHPGSRRTLEAVTVRVRFAPSPTGMFHVGGARSALQNAVFAKQQGGVFVLRIEDTDAARNRPEWTEGILSALEWIGIARDTYEGPLFQSAYHAEHTKAAQQLFDAGKAYYCDCTRDDVQARTENKYSGYDGFCRDRGLSAGEGRALRFRTPDEGVTKVVDLIRGEPTFENKLLEDFVIARGDGSPVFLLANVVDDMTMGITHVIRAEEHLPNTPKQQLLWEALGKTPPVWAHVPVVVNEKRQKLSKRRDKVALEMYRDEGYLAAAMRNYLMLLGWAPSGDREIVAWSVIEDEFRLDEVNPSPAFFDEKKLRAFNGEYIRALSVAEFTEVCTPWLTGPFPTPQEREERGYGITPPPWSPDAYDPAVFAQVAELVQTRITVLSEVPSYVDFLFLDEPLLDEASWAKASKDAGILPDVIAALRELPSWDAESLKNTLVTVGEAHGLKLGKAQAPVRVAVTGRSVGLPLFESLEVLGRERTLRRLEAAAA</sequence>
<dbReference type="InterPro" id="IPR045462">
    <property type="entry name" value="aa-tRNA-synth_I_cd-bd"/>
</dbReference>
<dbReference type="Pfam" id="PF19269">
    <property type="entry name" value="Anticodon_2"/>
    <property type="match status" value="1"/>
</dbReference>
<feature type="binding site" evidence="8">
    <location>
        <position position="115"/>
    </location>
    <ligand>
        <name>Zn(2+)</name>
        <dbReference type="ChEBI" id="CHEBI:29105"/>
    </ligand>
</feature>
<gene>
    <name evidence="8 11" type="primary">gltX</name>
    <name evidence="11" type="ORF">Cme02nite_14980</name>
</gene>
<feature type="binding site" evidence="8">
    <location>
        <position position="113"/>
    </location>
    <ligand>
        <name>Zn(2+)</name>
        <dbReference type="ChEBI" id="CHEBI:29105"/>
    </ligand>
</feature>
<evidence type="ECO:0000256" key="8">
    <source>
        <dbReference type="HAMAP-Rule" id="MF_00022"/>
    </source>
</evidence>
<proteinExistence type="inferred from homology"/>
<dbReference type="Gene3D" id="1.10.10.350">
    <property type="match status" value="1"/>
</dbReference>
<comment type="function">
    <text evidence="8">Catalyzes the attachment of glutamate to tRNA(Glu) in a two-step reaction: glutamate is first activated by ATP to form Glu-AMP and then transferred to the acceptor end of tRNA(Glu).</text>
</comment>
<keyword evidence="8" id="KW-0862">Zinc</keyword>
<feature type="domain" description="Glutamyl/glutaminyl-tRNA synthetase class Ib catalytic" evidence="9">
    <location>
        <begin position="16"/>
        <end position="313"/>
    </location>
</feature>
<dbReference type="GO" id="GO:0005829">
    <property type="term" value="C:cytosol"/>
    <property type="evidence" value="ECO:0007669"/>
    <property type="project" value="TreeGrafter"/>
</dbReference>
<dbReference type="GO" id="GO:0000049">
    <property type="term" value="F:tRNA binding"/>
    <property type="evidence" value="ECO:0007669"/>
    <property type="project" value="InterPro"/>
</dbReference>
<evidence type="ECO:0000259" key="9">
    <source>
        <dbReference type="Pfam" id="PF00749"/>
    </source>
</evidence>
<dbReference type="PRINTS" id="PR00987">
    <property type="entry name" value="TRNASYNTHGLU"/>
</dbReference>
<dbReference type="CDD" id="cd00808">
    <property type="entry name" value="GluRS_core"/>
    <property type="match status" value="1"/>
</dbReference>
<keyword evidence="3 8" id="KW-0436">Ligase</keyword>
<keyword evidence="7 8" id="KW-0030">Aminoacyl-tRNA synthetase</keyword>
<dbReference type="NCBIfam" id="TIGR00464">
    <property type="entry name" value="gltX_bact"/>
    <property type="match status" value="1"/>
</dbReference>
<dbReference type="Gene3D" id="1.10.8.70">
    <property type="entry name" value="Glutamate-tRNA synthetase, class I, anticodon-binding domain 1"/>
    <property type="match status" value="1"/>
</dbReference>
<comment type="cofactor">
    <cofactor evidence="8">
        <name>Zn(2+)</name>
        <dbReference type="ChEBI" id="CHEBI:29105"/>
    </cofactor>
    <text evidence="8">Binds 1 zinc ion per subunit.</text>
</comment>
<keyword evidence="2 8" id="KW-0963">Cytoplasm</keyword>
<keyword evidence="5 8" id="KW-0067">ATP-binding</keyword>
<feature type="short sequence motif" description="'HIGH' region" evidence="8">
    <location>
        <begin position="22"/>
        <end position="32"/>
    </location>
</feature>
<name>A0A8J3PFF0_9ACTN</name>
<dbReference type="Proteomes" id="UP000660339">
    <property type="component" value="Unassembled WGS sequence"/>
</dbReference>
<dbReference type="InterPro" id="IPR000924">
    <property type="entry name" value="Glu/Gln-tRNA-synth"/>
</dbReference>
<dbReference type="InterPro" id="IPR004527">
    <property type="entry name" value="Glu-tRNA-ligase_bac/mito"/>
</dbReference>
<evidence type="ECO:0000256" key="2">
    <source>
        <dbReference type="ARBA" id="ARBA00022490"/>
    </source>
</evidence>
<evidence type="ECO:0000259" key="10">
    <source>
        <dbReference type="Pfam" id="PF19269"/>
    </source>
</evidence>
<dbReference type="InterPro" id="IPR014729">
    <property type="entry name" value="Rossmann-like_a/b/a_fold"/>
</dbReference>
<dbReference type="InterPro" id="IPR049940">
    <property type="entry name" value="GluQ/Sye"/>
</dbReference>
<comment type="caution">
    <text evidence="11">The sequence shown here is derived from an EMBL/GenBank/DDBJ whole genome shotgun (WGS) entry which is preliminary data.</text>
</comment>
<protein>
    <recommendedName>
        <fullName evidence="8">Glutamate--tRNA ligase</fullName>
        <ecNumber evidence="8">6.1.1.17</ecNumber>
    </recommendedName>
    <alternativeName>
        <fullName evidence="8">Glutamyl-tRNA synthetase</fullName>
        <shortName evidence="8">GluRS</shortName>
    </alternativeName>
</protein>